<dbReference type="OrthoDB" id="5985658at2759"/>
<organism evidence="1 2">
    <name type="scientific">Stylophora pistillata</name>
    <name type="common">Smooth cauliflower coral</name>
    <dbReference type="NCBI Taxonomy" id="50429"/>
    <lineage>
        <taxon>Eukaryota</taxon>
        <taxon>Metazoa</taxon>
        <taxon>Cnidaria</taxon>
        <taxon>Anthozoa</taxon>
        <taxon>Hexacorallia</taxon>
        <taxon>Scleractinia</taxon>
        <taxon>Astrocoeniina</taxon>
        <taxon>Pocilloporidae</taxon>
        <taxon>Stylophora</taxon>
    </lineage>
</organism>
<evidence type="ECO:0000313" key="2">
    <source>
        <dbReference type="Proteomes" id="UP000225706"/>
    </source>
</evidence>
<reference evidence="2" key="1">
    <citation type="journal article" date="2017" name="bioRxiv">
        <title>Comparative analysis of the genomes of Stylophora pistillata and Acropora digitifera provides evidence for extensive differences between species of corals.</title>
        <authorList>
            <person name="Voolstra C.R."/>
            <person name="Li Y."/>
            <person name="Liew Y.J."/>
            <person name="Baumgarten S."/>
            <person name="Zoccola D."/>
            <person name="Flot J.-F."/>
            <person name="Tambutte S."/>
            <person name="Allemand D."/>
            <person name="Aranda M."/>
        </authorList>
    </citation>
    <scope>NUCLEOTIDE SEQUENCE [LARGE SCALE GENOMIC DNA]</scope>
</reference>
<comment type="caution">
    <text evidence="1">The sequence shown here is derived from an EMBL/GenBank/DDBJ whole genome shotgun (WGS) entry which is preliminary data.</text>
</comment>
<name>A0A2B4SK17_STYPI</name>
<evidence type="ECO:0000313" key="1">
    <source>
        <dbReference type="EMBL" id="PFX28877.1"/>
    </source>
</evidence>
<proteinExistence type="predicted"/>
<accession>A0A2B4SK17</accession>
<keyword evidence="2" id="KW-1185">Reference proteome</keyword>
<dbReference type="Proteomes" id="UP000225706">
    <property type="component" value="Unassembled WGS sequence"/>
</dbReference>
<dbReference type="EMBL" id="LSMT01000075">
    <property type="protein sequence ID" value="PFX28877.1"/>
    <property type="molecule type" value="Genomic_DNA"/>
</dbReference>
<protein>
    <submittedName>
        <fullName evidence="1">Uncharacterized protein</fullName>
    </submittedName>
</protein>
<dbReference type="AlphaFoldDB" id="A0A2B4SK17"/>
<sequence>MPDLQPEVTSGLAIFKKSDDIFGTVELDRSRFGHLFGSHIPAARESGIADVEIESQYRAHLGTARIFYYPGKEQATMMVQQPGLFGRICKELNQQSVYNSDTSAGTAQASLPLGHAHQVQLLCLLVFTAAKEGAQQFVEMIFSSSAGRIVFDAYNGSSPLPEEVALEHGNKETARYFEKTTKRLSTEISNGKECSNVIDWSELAKAAMRAQQESGN</sequence>
<gene>
    <name evidence="1" type="ORF">AWC38_SpisGene6404</name>
</gene>